<accession>A0A2I0B1L2</accession>
<evidence type="ECO:0000313" key="2">
    <source>
        <dbReference type="Proteomes" id="UP000236161"/>
    </source>
</evidence>
<reference evidence="1 2" key="1">
    <citation type="journal article" date="2017" name="Nature">
        <title>The Apostasia genome and the evolution of orchids.</title>
        <authorList>
            <person name="Zhang G.Q."/>
            <person name="Liu K.W."/>
            <person name="Li Z."/>
            <person name="Lohaus R."/>
            <person name="Hsiao Y.Y."/>
            <person name="Niu S.C."/>
            <person name="Wang J.Y."/>
            <person name="Lin Y.C."/>
            <person name="Xu Q."/>
            <person name="Chen L.J."/>
            <person name="Yoshida K."/>
            <person name="Fujiwara S."/>
            <person name="Wang Z.W."/>
            <person name="Zhang Y.Q."/>
            <person name="Mitsuda N."/>
            <person name="Wang M."/>
            <person name="Liu G.H."/>
            <person name="Pecoraro L."/>
            <person name="Huang H.X."/>
            <person name="Xiao X.J."/>
            <person name="Lin M."/>
            <person name="Wu X.Y."/>
            <person name="Wu W.L."/>
            <person name="Chen Y.Y."/>
            <person name="Chang S.B."/>
            <person name="Sakamoto S."/>
            <person name="Ohme-Takagi M."/>
            <person name="Yagi M."/>
            <person name="Zeng S.J."/>
            <person name="Shen C.Y."/>
            <person name="Yeh C.M."/>
            <person name="Luo Y.B."/>
            <person name="Tsai W.C."/>
            <person name="Van de Peer Y."/>
            <person name="Liu Z.J."/>
        </authorList>
    </citation>
    <scope>NUCLEOTIDE SEQUENCE [LARGE SCALE GENOMIC DNA]</scope>
    <source>
        <strain evidence="2">cv. Shenzhen</strain>
        <tissue evidence="1">Stem</tissue>
    </source>
</reference>
<organism evidence="1 2">
    <name type="scientific">Apostasia shenzhenica</name>
    <dbReference type="NCBI Taxonomy" id="1088818"/>
    <lineage>
        <taxon>Eukaryota</taxon>
        <taxon>Viridiplantae</taxon>
        <taxon>Streptophyta</taxon>
        <taxon>Embryophyta</taxon>
        <taxon>Tracheophyta</taxon>
        <taxon>Spermatophyta</taxon>
        <taxon>Magnoliopsida</taxon>
        <taxon>Liliopsida</taxon>
        <taxon>Asparagales</taxon>
        <taxon>Orchidaceae</taxon>
        <taxon>Apostasioideae</taxon>
        <taxon>Apostasia</taxon>
    </lineage>
</organism>
<protein>
    <submittedName>
        <fullName evidence="1">Uncharacterized protein</fullName>
    </submittedName>
</protein>
<proteinExistence type="predicted"/>
<sequence length="92" mass="10835">MGIRLPPKDHLEDINIPKDSPALQLLDEAVDHGNRIRRELHGDNAEVVEDVHKLLLEEEKQPSAQVMKAYHDFSFWHGRECRFRQRIFQPNL</sequence>
<dbReference type="Proteomes" id="UP000236161">
    <property type="component" value="Unassembled WGS sequence"/>
</dbReference>
<keyword evidence="2" id="KW-1185">Reference proteome</keyword>
<evidence type="ECO:0000313" key="1">
    <source>
        <dbReference type="EMBL" id="PKA61679.1"/>
    </source>
</evidence>
<name>A0A2I0B1L2_9ASPA</name>
<gene>
    <name evidence="1" type="ORF">AXF42_Ash018660</name>
</gene>
<dbReference type="EMBL" id="KZ451927">
    <property type="protein sequence ID" value="PKA61679.1"/>
    <property type="molecule type" value="Genomic_DNA"/>
</dbReference>
<dbReference type="AlphaFoldDB" id="A0A2I0B1L2"/>